<protein>
    <submittedName>
        <fullName evidence="1">Uncharacterized protein</fullName>
    </submittedName>
</protein>
<dbReference type="PATRIC" id="fig|82380.11.peg.1012"/>
<sequence>MTHPPLITLAESELPALKASMRDLQVATSAYYAHTAGAGSAEDQATSVRSFLSAAQVLNDLLTKSAADKAAYAALFKEAAPGTELISAVKYVRNVSQHVLHVVRPSKTFRIVGGDLGFRGYMDWDEVPDDVHDQLHKGTQNLRHNYRAHLEGREVMGTMLAGLRFFASLHPDIVHRDRRGEWTGFPLMSQPGMSPPLHPEEPADQTVAWEWLNARVPNGDCRVISAQITVDGTVYVCGDTFIDRLTFTPFVETADQVNRDITASFPYFTATTHEHVVDCTSEFPEARQSRVLRATHDVAMWATPVDVLESGADWGRDADTGEGRGLVLTESREGVLGFSAYLIRRARRLNALVPPR</sequence>
<evidence type="ECO:0000313" key="1">
    <source>
        <dbReference type="EMBL" id="KJL30231.1"/>
    </source>
</evidence>
<reference evidence="1 2" key="1">
    <citation type="submission" date="2015-02" db="EMBL/GenBank/DDBJ databases">
        <title>Draft genome sequences of ten Microbacterium spp. with emphasis on heavy metal contaminated environments.</title>
        <authorList>
            <person name="Corretto E."/>
        </authorList>
    </citation>
    <scope>NUCLEOTIDE SEQUENCE [LARGE SCALE GENOMIC DNA]</scope>
    <source>
        <strain evidence="1 2">BEL4b</strain>
    </source>
</reference>
<dbReference type="EMBL" id="JYIW01000020">
    <property type="protein sequence ID" value="KJL30231.1"/>
    <property type="molecule type" value="Genomic_DNA"/>
</dbReference>
<dbReference type="OrthoDB" id="4537865at2"/>
<proteinExistence type="predicted"/>
<dbReference type="RefSeq" id="WP_045278401.1">
    <property type="nucleotide sequence ID" value="NZ_JYIW01000020.1"/>
</dbReference>
<name>A0A0F0LFD2_9MICO</name>
<gene>
    <name evidence="1" type="ORF">RS83_00981</name>
</gene>
<dbReference type="AlphaFoldDB" id="A0A0F0LFD2"/>
<accession>A0A0F0LFD2</accession>
<dbReference type="Proteomes" id="UP000033640">
    <property type="component" value="Unassembled WGS sequence"/>
</dbReference>
<organism evidence="1 2">
    <name type="scientific">Microbacterium oxydans</name>
    <dbReference type="NCBI Taxonomy" id="82380"/>
    <lineage>
        <taxon>Bacteria</taxon>
        <taxon>Bacillati</taxon>
        <taxon>Actinomycetota</taxon>
        <taxon>Actinomycetes</taxon>
        <taxon>Micrococcales</taxon>
        <taxon>Microbacteriaceae</taxon>
        <taxon>Microbacterium</taxon>
    </lineage>
</organism>
<comment type="caution">
    <text evidence="1">The sequence shown here is derived from an EMBL/GenBank/DDBJ whole genome shotgun (WGS) entry which is preliminary data.</text>
</comment>
<evidence type="ECO:0000313" key="2">
    <source>
        <dbReference type="Proteomes" id="UP000033640"/>
    </source>
</evidence>